<gene>
    <name evidence="6" type="ORF">V0R50_21595</name>
</gene>
<comment type="caution">
    <text evidence="6">The sequence shown here is derived from an EMBL/GenBank/DDBJ whole genome shotgun (WGS) entry which is preliminary data.</text>
</comment>
<evidence type="ECO:0000313" key="6">
    <source>
        <dbReference type="EMBL" id="MEE1935830.1"/>
    </source>
</evidence>
<sequence>MKITNAQRMSQAVHNQLIAFEATARLGSFRAAADELFVTQGAIAQQVRAMEDKLGIRLFTRLPRGLAPTPVAQEYVNRVRLAMGIIQEATQVLLQSEVENSPCRLTISTTVAFASRWLMPRLVRLAEKHPRISIMIDATDARRPLKGPGSIDMAIRWGAPPFLDTTASFLLPGQGIAVCSPALSGHGSWRRPEDVLNVPLISDTHDNWARWFDFYGLPGARFSGPSFSQTDLALDAAEQGMGIALIPEPLVSPSLKAGTLVMAFADPYPLKTEQGFYVVTAAPIMPDSALGTVVAWLLDEVEASTSAEKGRR</sequence>
<evidence type="ECO:0000256" key="1">
    <source>
        <dbReference type="ARBA" id="ARBA00009437"/>
    </source>
</evidence>
<dbReference type="CDD" id="cd08432">
    <property type="entry name" value="PBP2_GcdR_TrpI_HvrB_AmpR_like"/>
    <property type="match status" value="1"/>
</dbReference>
<dbReference type="InterPro" id="IPR058163">
    <property type="entry name" value="LysR-type_TF_proteobact-type"/>
</dbReference>
<reference evidence="6 7" key="1">
    <citation type="submission" date="2024-01" db="EMBL/GenBank/DDBJ databases">
        <title>Unpublished Manusciprt.</title>
        <authorList>
            <person name="Duman M."/>
            <person name="Valdes E.G."/>
            <person name="Ajmi N."/>
            <person name="Altun S."/>
            <person name="Saticioglu I.B."/>
        </authorList>
    </citation>
    <scope>NUCLEOTIDE SEQUENCE [LARGE SCALE GENOMIC DNA]</scope>
    <source>
        <strain evidence="6 7">148P</strain>
    </source>
</reference>
<keyword evidence="3" id="KW-0238">DNA-binding</keyword>
<evidence type="ECO:0000313" key="7">
    <source>
        <dbReference type="Proteomes" id="UP001335100"/>
    </source>
</evidence>
<dbReference type="PANTHER" id="PTHR30537:SF79">
    <property type="entry name" value="TRANSCRIPTIONAL REGULATOR-RELATED"/>
    <property type="match status" value="1"/>
</dbReference>
<proteinExistence type="inferred from homology"/>
<evidence type="ECO:0000256" key="4">
    <source>
        <dbReference type="ARBA" id="ARBA00023163"/>
    </source>
</evidence>
<keyword evidence="4" id="KW-0804">Transcription</keyword>
<feature type="domain" description="HTH lysR-type" evidence="5">
    <location>
        <begin position="15"/>
        <end position="69"/>
    </location>
</feature>
<dbReference type="InterPro" id="IPR036388">
    <property type="entry name" value="WH-like_DNA-bd_sf"/>
</dbReference>
<dbReference type="Gene3D" id="1.10.10.10">
    <property type="entry name" value="Winged helix-like DNA-binding domain superfamily/Winged helix DNA-binding domain"/>
    <property type="match status" value="1"/>
</dbReference>
<dbReference type="InterPro" id="IPR036390">
    <property type="entry name" value="WH_DNA-bd_sf"/>
</dbReference>
<dbReference type="Pfam" id="PF00126">
    <property type="entry name" value="HTH_1"/>
    <property type="match status" value="1"/>
</dbReference>
<evidence type="ECO:0000259" key="5">
    <source>
        <dbReference type="PROSITE" id="PS50931"/>
    </source>
</evidence>
<evidence type="ECO:0000256" key="2">
    <source>
        <dbReference type="ARBA" id="ARBA00023015"/>
    </source>
</evidence>
<dbReference type="PRINTS" id="PR00039">
    <property type="entry name" value="HTHLYSR"/>
</dbReference>
<protein>
    <submittedName>
        <fullName evidence="6">LysR substrate-binding domain-containing protein</fullName>
    </submittedName>
</protein>
<dbReference type="Gene3D" id="3.40.190.10">
    <property type="entry name" value="Periplasmic binding protein-like II"/>
    <property type="match status" value="2"/>
</dbReference>
<dbReference type="PROSITE" id="PS50931">
    <property type="entry name" value="HTH_LYSR"/>
    <property type="match status" value="1"/>
</dbReference>
<name>A0ABU7HW92_9PSED</name>
<dbReference type="Proteomes" id="UP001335100">
    <property type="component" value="Unassembled WGS sequence"/>
</dbReference>
<keyword evidence="7" id="KW-1185">Reference proteome</keyword>
<dbReference type="SUPFAM" id="SSF46785">
    <property type="entry name" value="Winged helix' DNA-binding domain"/>
    <property type="match status" value="1"/>
</dbReference>
<dbReference type="RefSeq" id="WP_330076551.1">
    <property type="nucleotide sequence ID" value="NZ_JAZDQJ010000029.1"/>
</dbReference>
<keyword evidence="2" id="KW-0805">Transcription regulation</keyword>
<evidence type="ECO:0000256" key="3">
    <source>
        <dbReference type="ARBA" id="ARBA00023125"/>
    </source>
</evidence>
<dbReference type="EMBL" id="JAZDQJ010000029">
    <property type="protein sequence ID" value="MEE1935830.1"/>
    <property type="molecule type" value="Genomic_DNA"/>
</dbReference>
<accession>A0ABU7HW92</accession>
<comment type="similarity">
    <text evidence="1">Belongs to the LysR transcriptional regulatory family.</text>
</comment>
<dbReference type="PANTHER" id="PTHR30537">
    <property type="entry name" value="HTH-TYPE TRANSCRIPTIONAL REGULATOR"/>
    <property type="match status" value="1"/>
</dbReference>
<organism evidence="6 7">
    <name type="scientific">Pseudomonas ulcerans</name>
    <dbReference type="NCBI Taxonomy" id="3115852"/>
    <lineage>
        <taxon>Bacteria</taxon>
        <taxon>Pseudomonadati</taxon>
        <taxon>Pseudomonadota</taxon>
        <taxon>Gammaproteobacteria</taxon>
        <taxon>Pseudomonadales</taxon>
        <taxon>Pseudomonadaceae</taxon>
        <taxon>Pseudomonas</taxon>
    </lineage>
</organism>
<dbReference type="SUPFAM" id="SSF53850">
    <property type="entry name" value="Periplasmic binding protein-like II"/>
    <property type="match status" value="1"/>
</dbReference>
<dbReference type="InterPro" id="IPR000847">
    <property type="entry name" value="LysR_HTH_N"/>
</dbReference>
<dbReference type="Pfam" id="PF03466">
    <property type="entry name" value="LysR_substrate"/>
    <property type="match status" value="1"/>
</dbReference>
<dbReference type="InterPro" id="IPR005119">
    <property type="entry name" value="LysR_subst-bd"/>
</dbReference>